<dbReference type="InterPro" id="IPR014762">
    <property type="entry name" value="DNA_mismatch_repair_CS"/>
</dbReference>
<evidence type="ECO:0000313" key="7">
    <source>
        <dbReference type="Proteomes" id="UP000009144"/>
    </source>
</evidence>
<dbReference type="InterPro" id="IPR013507">
    <property type="entry name" value="DNA_mismatch_S5_2-like"/>
</dbReference>
<dbReference type="SUPFAM" id="SSF118116">
    <property type="entry name" value="DNA mismatch repair protein MutL"/>
    <property type="match status" value="1"/>
</dbReference>
<comment type="function">
    <text evidence="5">This protein is involved in the repair of mismatches in DNA. It is required for dam-dependent methyl-directed DNA mismatch repair. May act as a 'molecular matchmaker', a protein that promotes the formation of a stable complex between two or more DNA-binding proteins in an ATP-dependent manner without itself being part of a final effector complex.</text>
</comment>
<dbReference type="NCBIfam" id="TIGR00585">
    <property type="entry name" value="mutl"/>
    <property type="match status" value="1"/>
</dbReference>
<dbReference type="CDD" id="cd16926">
    <property type="entry name" value="HATPase_MutL-MLH-PMS-like"/>
    <property type="match status" value="1"/>
</dbReference>
<dbReference type="Pfam" id="PF13589">
    <property type="entry name" value="HATPase_c_3"/>
    <property type="match status" value="1"/>
</dbReference>
<dbReference type="Pfam" id="PF01119">
    <property type="entry name" value="DNA_mis_repair"/>
    <property type="match status" value="1"/>
</dbReference>
<reference evidence="6 7" key="2">
    <citation type="journal article" date="2013" name="Int. J. Syst. Evol. Microbiol.">
        <title>Methylophaga nitratireducenticrescens sp. nov. and Methylophaga frappieri sp. nov., isolated from the biofilm of the methanol-fed denitrification system treating the seawater at the Montreal Biodome.</title>
        <authorList>
            <person name="Villeneuve C."/>
            <person name="Martineau C."/>
            <person name="Mauffrey F."/>
            <person name="Villemur R."/>
        </authorList>
    </citation>
    <scope>NUCLEOTIDE SEQUENCE [LARGE SCALE GENOMIC DNA]</scope>
    <source>
        <strain evidence="6 7">JAM1</strain>
    </source>
</reference>
<dbReference type="GO" id="GO:0006298">
    <property type="term" value="P:mismatch repair"/>
    <property type="evidence" value="ECO:0007669"/>
    <property type="project" value="UniProtKB-UniRule"/>
</dbReference>
<name>I1XLL7_METNJ</name>
<dbReference type="GO" id="GO:0032300">
    <property type="term" value="C:mismatch repair complex"/>
    <property type="evidence" value="ECO:0007669"/>
    <property type="project" value="InterPro"/>
</dbReference>
<evidence type="ECO:0000256" key="2">
    <source>
        <dbReference type="ARBA" id="ARBA00021975"/>
    </source>
</evidence>
<dbReference type="GO" id="GO:0030983">
    <property type="term" value="F:mismatched DNA binding"/>
    <property type="evidence" value="ECO:0007669"/>
    <property type="project" value="InterPro"/>
</dbReference>
<dbReference type="InterPro" id="IPR038973">
    <property type="entry name" value="MutL/Mlh/Pms-like"/>
</dbReference>
<sequence>MLTPKRIHALPLQLANQIAAGEVIERPASVIKELVENSLDASATEIDVTIEGSGSQLIQVRDNGSGIHPDDLCLALSRHATSKISSSDQLSQISSLGFRGEALPSISSVSNLSLISRQHDSECGWQIHHEEEEPEPVVHPEGTTVAVRDLFFNLPARRRFLRSARTEQQQILTTMQRLALSRFDVRFQCQLNGQQKLNLPIAESESQQLARIGKICGQAFVKQAIAIDQQFDIITIKGWLGHVEAHRPQADQQYFFINGRIIRDRLISQIVRQAYADLIPAGRHPAYVLYMTIPLDRVDVNVHPTKHEVRFRETRLIHGLIHRAVKDQLQQQIITGPAQTPSPTNTPWVAETASAYQRHDLVTPPPENPVRRPVSINQTDSNDAIQLIQILHQRYVWIRFQQQHYLIDLPKALSSSRRQQFSERLKQLPLKSRPILVPLSHPCSDVQLNSVGKQQKLLNSFGFELQPTENAVIIKNIPIALAQLDLKTVVSAVIVAVCKDDIDAAVLGRCLSELLKTSDKIPPQQAEEWLKTLTLSECIEKPWCRELDLATLGSLFSD</sequence>
<keyword evidence="3 5" id="KW-0227">DNA damage</keyword>
<dbReference type="HOGENOM" id="CLU_004131_4_3_6"/>
<dbReference type="InterPro" id="IPR037198">
    <property type="entry name" value="MutL_C_sf"/>
</dbReference>
<protein>
    <recommendedName>
        <fullName evidence="2 5">DNA mismatch repair protein MutL</fullName>
    </recommendedName>
</protein>
<evidence type="ECO:0000256" key="3">
    <source>
        <dbReference type="ARBA" id="ARBA00022763"/>
    </source>
</evidence>
<dbReference type="SUPFAM" id="SSF55874">
    <property type="entry name" value="ATPase domain of HSP90 chaperone/DNA topoisomerase II/histidine kinase"/>
    <property type="match status" value="1"/>
</dbReference>
<dbReference type="AlphaFoldDB" id="I1XLL7"/>
<dbReference type="InterPro" id="IPR020667">
    <property type="entry name" value="DNA_mismatch_repair_MutL"/>
</dbReference>
<evidence type="ECO:0000256" key="1">
    <source>
        <dbReference type="ARBA" id="ARBA00006082"/>
    </source>
</evidence>
<dbReference type="PANTHER" id="PTHR10073:SF12">
    <property type="entry name" value="DNA MISMATCH REPAIR PROTEIN MLH1"/>
    <property type="match status" value="1"/>
</dbReference>
<dbReference type="FunFam" id="3.30.565.10:FF:000003">
    <property type="entry name" value="DNA mismatch repair endonuclease MutL"/>
    <property type="match status" value="1"/>
</dbReference>
<dbReference type="InterPro" id="IPR014721">
    <property type="entry name" value="Ribsml_uS5_D2-typ_fold_subgr"/>
</dbReference>
<dbReference type="KEGG" id="mej:Q7A_2486"/>
<dbReference type="SUPFAM" id="SSF54211">
    <property type="entry name" value="Ribosomal protein S5 domain 2-like"/>
    <property type="match status" value="1"/>
</dbReference>
<dbReference type="Pfam" id="PF08676">
    <property type="entry name" value="MutL_C"/>
    <property type="match status" value="1"/>
</dbReference>
<evidence type="ECO:0000256" key="4">
    <source>
        <dbReference type="ARBA" id="ARBA00023204"/>
    </source>
</evidence>
<dbReference type="eggNOG" id="COG0323">
    <property type="taxonomic scope" value="Bacteria"/>
</dbReference>
<dbReference type="SMART" id="SM01340">
    <property type="entry name" value="DNA_mis_repair"/>
    <property type="match status" value="1"/>
</dbReference>
<accession>I1XLL7</accession>
<dbReference type="GO" id="GO:0016887">
    <property type="term" value="F:ATP hydrolysis activity"/>
    <property type="evidence" value="ECO:0007669"/>
    <property type="project" value="InterPro"/>
</dbReference>
<dbReference type="STRING" id="754476.Q7A_2486"/>
<dbReference type="InterPro" id="IPR036890">
    <property type="entry name" value="HATPase_C_sf"/>
</dbReference>
<dbReference type="PROSITE" id="PS00058">
    <property type="entry name" value="DNA_MISMATCH_REPAIR_1"/>
    <property type="match status" value="1"/>
</dbReference>
<dbReference type="PATRIC" id="fig|754476.3.peg.2448"/>
<dbReference type="InterPro" id="IPR002099">
    <property type="entry name" value="MutL/Mlh/PMS"/>
</dbReference>
<dbReference type="Gene3D" id="3.30.565.10">
    <property type="entry name" value="Histidine kinase-like ATPase, C-terminal domain"/>
    <property type="match status" value="1"/>
</dbReference>
<dbReference type="Proteomes" id="UP000009144">
    <property type="component" value="Chromosome"/>
</dbReference>
<dbReference type="RefSeq" id="WP_014707650.1">
    <property type="nucleotide sequence ID" value="NC_017857.3"/>
</dbReference>
<dbReference type="InterPro" id="IPR014790">
    <property type="entry name" value="MutL_C"/>
</dbReference>
<organism evidence="6 7">
    <name type="scientific">Methylophaga nitratireducenticrescens</name>
    <dbReference type="NCBI Taxonomy" id="754476"/>
    <lineage>
        <taxon>Bacteria</taxon>
        <taxon>Pseudomonadati</taxon>
        <taxon>Pseudomonadota</taxon>
        <taxon>Gammaproteobacteria</taxon>
        <taxon>Thiotrichales</taxon>
        <taxon>Piscirickettsiaceae</taxon>
        <taxon>Methylophaga</taxon>
    </lineage>
</organism>
<comment type="similarity">
    <text evidence="1 5">Belongs to the DNA mismatch repair MutL/HexB family.</text>
</comment>
<keyword evidence="4 5" id="KW-0234">DNA repair</keyword>
<evidence type="ECO:0000256" key="5">
    <source>
        <dbReference type="HAMAP-Rule" id="MF_00149"/>
    </source>
</evidence>
<proteinExistence type="inferred from homology"/>
<dbReference type="Gene3D" id="3.30.1370.100">
    <property type="entry name" value="MutL, C-terminal domain, regulatory subdomain"/>
    <property type="match status" value="1"/>
</dbReference>
<dbReference type="GO" id="GO:0005524">
    <property type="term" value="F:ATP binding"/>
    <property type="evidence" value="ECO:0007669"/>
    <property type="project" value="InterPro"/>
</dbReference>
<gene>
    <name evidence="5" type="primary">mutL</name>
    <name evidence="6" type="ordered locus">Q7A_2486</name>
</gene>
<dbReference type="HAMAP" id="MF_00149">
    <property type="entry name" value="DNA_mis_repair"/>
    <property type="match status" value="1"/>
</dbReference>
<dbReference type="InterPro" id="IPR020568">
    <property type="entry name" value="Ribosomal_Su5_D2-typ_SF"/>
</dbReference>
<dbReference type="CDD" id="cd03482">
    <property type="entry name" value="MutL_Trans_MutL"/>
    <property type="match status" value="1"/>
</dbReference>
<reference evidence="6 7" key="1">
    <citation type="journal article" date="2012" name="J. Bacteriol.">
        <title>Complete genome sequences of Methylophaga sp. strain JAM1 and Methylophaga sp. strain JAM7.</title>
        <authorList>
            <person name="Villeneuve C."/>
            <person name="Martineau C."/>
            <person name="Mauffrey F."/>
            <person name="Villemur R."/>
        </authorList>
    </citation>
    <scope>NUCLEOTIDE SEQUENCE [LARGE SCALE GENOMIC DNA]</scope>
    <source>
        <strain evidence="6 7">JAM1</strain>
    </source>
</reference>
<keyword evidence="7" id="KW-1185">Reference proteome</keyword>
<dbReference type="PANTHER" id="PTHR10073">
    <property type="entry name" value="DNA MISMATCH REPAIR PROTEIN MLH, PMS, MUTL"/>
    <property type="match status" value="1"/>
</dbReference>
<dbReference type="GO" id="GO:0140664">
    <property type="term" value="F:ATP-dependent DNA damage sensor activity"/>
    <property type="evidence" value="ECO:0007669"/>
    <property type="project" value="InterPro"/>
</dbReference>
<dbReference type="EMBL" id="CP003390">
    <property type="protein sequence ID" value="AFI85286.1"/>
    <property type="molecule type" value="Genomic_DNA"/>
</dbReference>
<dbReference type="Gene3D" id="3.30.230.10">
    <property type="match status" value="1"/>
</dbReference>
<dbReference type="InterPro" id="IPR042121">
    <property type="entry name" value="MutL_C_regsub"/>
</dbReference>
<evidence type="ECO:0000313" key="6">
    <source>
        <dbReference type="EMBL" id="AFI85286.1"/>
    </source>
</evidence>